<dbReference type="AlphaFoldDB" id="A0A1F7HKX6"/>
<feature type="transmembrane region" description="Helical" evidence="1">
    <location>
        <begin position="42"/>
        <end position="63"/>
    </location>
</feature>
<evidence type="ECO:0000259" key="2">
    <source>
        <dbReference type="Pfam" id="PF04892"/>
    </source>
</evidence>
<name>A0A1F7HKX6_9BACT</name>
<sequence>MKKRLPLNNIYAWIPSIVLMIFIFFMSSRQNITVTHEFTTDFIIFKSLHVLEYALLTLLYFHALRKTTHVSYKTGITYAVFMALSYGIFDEVHQTFVPSRSGVPRDVFIDLIGISLMGLILRKYKLFFNKLLSST</sequence>
<keyword evidence="1" id="KW-0812">Transmembrane</keyword>
<dbReference type="NCBIfam" id="NF037970">
    <property type="entry name" value="vanZ_1"/>
    <property type="match status" value="1"/>
</dbReference>
<dbReference type="InterPro" id="IPR006976">
    <property type="entry name" value="VanZ-like"/>
</dbReference>
<comment type="caution">
    <text evidence="3">The sequence shown here is derived from an EMBL/GenBank/DDBJ whole genome shotgun (WGS) entry which is preliminary data.</text>
</comment>
<dbReference type="Proteomes" id="UP000178098">
    <property type="component" value="Unassembled WGS sequence"/>
</dbReference>
<evidence type="ECO:0000313" key="4">
    <source>
        <dbReference type="Proteomes" id="UP000178098"/>
    </source>
</evidence>
<dbReference type="Pfam" id="PF04892">
    <property type="entry name" value="VanZ"/>
    <property type="match status" value="1"/>
</dbReference>
<dbReference type="EMBL" id="MFZT01000006">
    <property type="protein sequence ID" value="OGK31861.1"/>
    <property type="molecule type" value="Genomic_DNA"/>
</dbReference>
<organism evidence="3 4">
    <name type="scientific">Candidatus Roizmanbacteria bacterium RIFCSPHIGHO2_02_FULL_43_11</name>
    <dbReference type="NCBI Taxonomy" id="1802043"/>
    <lineage>
        <taxon>Bacteria</taxon>
        <taxon>Candidatus Roizmaniibacteriota</taxon>
    </lineage>
</organism>
<protein>
    <recommendedName>
        <fullName evidence="2">VanZ-like domain-containing protein</fullName>
    </recommendedName>
</protein>
<evidence type="ECO:0000256" key="1">
    <source>
        <dbReference type="SAM" id="Phobius"/>
    </source>
</evidence>
<feature type="transmembrane region" description="Helical" evidence="1">
    <location>
        <begin position="12"/>
        <end position="30"/>
    </location>
</feature>
<keyword evidence="1" id="KW-0472">Membrane</keyword>
<evidence type="ECO:0000313" key="3">
    <source>
        <dbReference type="EMBL" id="OGK31861.1"/>
    </source>
</evidence>
<reference evidence="3 4" key="1">
    <citation type="journal article" date="2016" name="Nat. Commun.">
        <title>Thousands of microbial genomes shed light on interconnected biogeochemical processes in an aquifer system.</title>
        <authorList>
            <person name="Anantharaman K."/>
            <person name="Brown C.T."/>
            <person name="Hug L.A."/>
            <person name="Sharon I."/>
            <person name="Castelle C.J."/>
            <person name="Probst A.J."/>
            <person name="Thomas B.C."/>
            <person name="Singh A."/>
            <person name="Wilkins M.J."/>
            <person name="Karaoz U."/>
            <person name="Brodie E.L."/>
            <person name="Williams K.H."/>
            <person name="Hubbard S.S."/>
            <person name="Banfield J.F."/>
        </authorList>
    </citation>
    <scope>NUCLEOTIDE SEQUENCE [LARGE SCALE GENOMIC DNA]</scope>
</reference>
<gene>
    <name evidence="3" type="ORF">A3D08_02590</name>
</gene>
<feature type="domain" description="VanZ-like" evidence="2">
    <location>
        <begin position="14"/>
        <end position="121"/>
    </location>
</feature>
<keyword evidence="1" id="KW-1133">Transmembrane helix</keyword>
<accession>A0A1F7HKX6</accession>
<proteinExistence type="predicted"/>